<dbReference type="EMBL" id="QAON01000005">
    <property type="protein sequence ID" value="PTQ89837.1"/>
    <property type="molecule type" value="Genomic_DNA"/>
</dbReference>
<keyword evidence="5" id="KW-1185">Reference proteome</keyword>
<reference evidence="4 5" key="1">
    <citation type="submission" date="2018-04" db="EMBL/GenBank/DDBJ databases">
        <title>Genomic Encyclopedia of Archaeal and Bacterial Type Strains, Phase II (KMG-II): from individual species to whole genera.</title>
        <authorList>
            <person name="Goeker M."/>
        </authorList>
    </citation>
    <scope>NUCLEOTIDE SEQUENCE [LARGE SCALE GENOMIC DNA]</scope>
    <source>
        <strain evidence="4 5">DSM 5822</strain>
    </source>
</reference>
<dbReference type="PANTHER" id="PTHR37302">
    <property type="entry name" value="SLR1116 PROTEIN"/>
    <property type="match status" value="1"/>
</dbReference>
<dbReference type="InterPro" id="IPR007837">
    <property type="entry name" value="DinB"/>
</dbReference>
<dbReference type="RefSeq" id="WP_107865352.1">
    <property type="nucleotide sequence ID" value="NZ_QAON01000005.1"/>
</dbReference>
<feature type="binding site" evidence="3">
    <location>
        <position position="139"/>
    </location>
    <ligand>
        <name>a divalent metal cation</name>
        <dbReference type="ChEBI" id="CHEBI:60240"/>
    </ligand>
</feature>
<comment type="similarity">
    <text evidence="1">Belongs to the DinB family.</text>
</comment>
<evidence type="ECO:0000256" key="3">
    <source>
        <dbReference type="PIRSR" id="PIRSR607837-1"/>
    </source>
</evidence>
<dbReference type="Gene3D" id="1.20.120.450">
    <property type="entry name" value="dinb family like domain"/>
    <property type="match status" value="1"/>
</dbReference>
<sequence>MNCQQYAIIMANYNQWMNQRLYQLVATLTDAQRKQDCGAFFGSIHHTLNHLLLADQAWLQRFQGQPVTMKSPRDIVHDDFVLLQQTREQLDEQIVRWAQALPACYEDEPLGFYSVTYQKQMVMPLFAAVMQFFNHQTHHRGQITTLLSQRNIDIGVTDLPMMPYFMGT</sequence>
<organism evidence="4 5">
    <name type="scientific">Agitococcus lubricus</name>
    <dbReference type="NCBI Taxonomy" id="1077255"/>
    <lineage>
        <taxon>Bacteria</taxon>
        <taxon>Pseudomonadati</taxon>
        <taxon>Pseudomonadota</taxon>
        <taxon>Gammaproteobacteria</taxon>
        <taxon>Moraxellales</taxon>
        <taxon>Moraxellaceae</taxon>
        <taxon>Agitococcus</taxon>
    </lineage>
</organism>
<evidence type="ECO:0000313" key="5">
    <source>
        <dbReference type="Proteomes" id="UP000244223"/>
    </source>
</evidence>
<feature type="binding site" evidence="3">
    <location>
        <position position="50"/>
    </location>
    <ligand>
        <name>a divalent metal cation</name>
        <dbReference type="ChEBI" id="CHEBI:60240"/>
    </ligand>
</feature>
<dbReference type="Pfam" id="PF05163">
    <property type="entry name" value="DinB"/>
    <property type="match status" value="1"/>
</dbReference>
<dbReference type="AlphaFoldDB" id="A0A2T5J0H7"/>
<comment type="caution">
    <text evidence="4">The sequence shown here is derived from an EMBL/GenBank/DDBJ whole genome shotgun (WGS) entry which is preliminary data.</text>
</comment>
<dbReference type="GO" id="GO:0046872">
    <property type="term" value="F:metal ion binding"/>
    <property type="evidence" value="ECO:0007669"/>
    <property type="project" value="UniProtKB-KW"/>
</dbReference>
<proteinExistence type="inferred from homology"/>
<accession>A0A2T5J0H7</accession>
<gene>
    <name evidence="4" type="ORF">C8N29_105165</name>
</gene>
<evidence type="ECO:0000256" key="1">
    <source>
        <dbReference type="ARBA" id="ARBA00008635"/>
    </source>
</evidence>
<name>A0A2T5J0H7_9GAMM</name>
<evidence type="ECO:0000313" key="4">
    <source>
        <dbReference type="EMBL" id="PTQ89837.1"/>
    </source>
</evidence>
<dbReference type="SUPFAM" id="SSF109854">
    <property type="entry name" value="DinB/YfiT-like putative metalloenzymes"/>
    <property type="match status" value="1"/>
</dbReference>
<dbReference type="Proteomes" id="UP000244223">
    <property type="component" value="Unassembled WGS sequence"/>
</dbReference>
<evidence type="ECO:0000256" key="2">
    <source>
        <dbReference type="ARBA" id="ARBA00022723"/>
    </source>
</evidence>
<feature type="binding site" evidence="3">
    <location>
        <position position="135"/>
    </location>
    <ligand>
        <name>a divalent metal cation</name>
        <dbReference type="ChEBI" id="CHEBI:60240"/>
    </ligand>
</feature>
<dbReference type="InterPro" id="IPR034660">
    <property type="entry name" value="DinB/YfiT-like"/>
</dbReference>
<protein>
    <submittedName>
        <fullName evidence="4">Putative damage-inducible protein DinB</fullName>
    </submittedName>
</protein>
<dbReference type="PANTHER" id="PTHR37302:SF1">
    <property type="entry name" value="PROTEIN DINB"/>
    <property type="match status" value="1"/>
</dbReference>
<keyword evidence="2 3" id="KW-0479">Metal-binding</keyword>
<dbReference type="OrthoDB" id="119432at2"/>